<dbReference type="SUPFAM" id="SSF53474">
    <property type="entry name" value="alpha/beta-Hydrolases"/>
    <property type="match status" value="1"/>
</dbReference>
<dbReference type="AlphaFoldDB" id="A0A0D2NB47"/>
<dbReference type="GO" id="GO:0046340">
    <property type="term" value="P:diacylglycerol catabolic process"/>
    <property type="evidence" value="ECO:0007669"/>
    <property type="project" value="TreeGrafter"/>
</dbReference>
<dbReference type="InterPro" id="IPR029058">
    <property type="entry name" value="AB_hydrolase_fold"/>
</dbReference>
<evidence type="ECO:0000313" key="16">
    <source>
        <dbReference type="EMBL" id="KJA13786.1"/>
    </source>
</evidence>
<evidence type="ECO:0000256" key="14">
    <source>
        <dbReference type="ARBA" id="ARBA00026104"/>
    </source>
</evidence>
<keyword evidence="17" id="KW-1185">Reference proteome</keyword>
<dbReference type="OMA" id="HSGMLRM"/>
<keyword evidence="3" id="KW-1003">Cell membrane</keyword>
<keyword evidence="9" id="KW-0442">Lipid degradation</keyword>
<evidence type="ECO:0000256" key="13">
    <source>
        <dbReference type="ARBA" id="ARBA00024531"/>
    </source>
</evidence>
<evidence type="ECO:0000256" key="4">
    <source>
        <dbReference type="ARBA" id="ARBA00022553"/>
    </source>
</evidence>
<dbReference type="EC" id="3.1.1.116" evidence="14"/>
<evidence type="ECO:0000256" key="3">
    <source>
        <dbReference type="ARBA" id="ARBA00022475"/>
    </source>
</evidence>
<dbReference type="OrthoDB" id="438440at2759"/>
<keyword evidence="8" id="KW-0106">Calcium</keyword>
<dbReference type="GO" id="GO:0005886">
    <property type="term" value="C:plasma membrane"/>
    <property type="evidence" value="ECO:0007669"/>
    <property type="project" value="UniProtKB-SubCell"/>
</dbReference>
<dbReference type="EMBL" id="KN817713">
    <property type="protein sequence ID" value="KJA13786.1"/>
    <property type="molecule type" value="Genomic_DNA"/>
</dbReference>
<evidence type="ECO:0000256" key="9">
    <source>
        <dbReference type="ARBA" id="ARBA00022963"/>
    </source>
</evidence>
<evidence type="ECO:0000256" key="5">
    <source>
        <dbReference type="ARBA" id="ARBA00022692"/>
    </source>
</evidence>
<dbReference type="GO" id="GO:0046872">
    <property type="term" value="F:metal ion binding"/>
    <property type="evidence" value="ECO:0007669"/>
    <property type="project" value="UniProtKB-KW"/>
</dbReference>
<evidence type="ECO:0000256" key="6">
    <source>
        <dbReference type="ARBA" id="ARBA00022723"/>
    </source>
</evidence>
<feature type="domain" description="Fungal lipase-type" evidence="15">
    <location>
        <begin position="434"/>
        <end position="611"/>
    </location>
</feature>
<evidence type="ECO:0000313" key="17">
    <source>
        <dbReference type="Proteomes" id="UP000054270"/>
    </source>
</evidence>
<dbReference type="InterPro" id="IPR052214">
    <property type="entry name" value="DAG_Lipase-Related"/>
</dbReference>
<evidence type="ECO:0000256" key="7">
    <source>
        <dbReference type="ARBA" id="ARBA00022801"/>
    </source>
</evidence>
<keyword evidence="4" id="KW-0597">Phosphoprotein</keyword>
<dbReference type="Pfam" id="PF01764">
    <property type="entry name" value="Lipase_3"/>
    <property type="match status" value="1"/>
</dbReference>
<reference evidence="17" key="1">
    <citation type="submission" date="2014-04" db="EMBL/GenBank/DDBJ databases">
        <title>Evolutionary Origins and Diversification of the Mycorrhizal Mutualists.</title>
        <authorList>
            <consortium name="DOE Joint Genome Institute"/>
            <consortium name="Mycorrhizal Genomics Consortium"/>
            <person name="Kohler A."/>
            <person name="Kuo A."/>
            <person name="Nagy L.G."/>
            <person name="Floudas D."/>
            <person name="Copeland A."/>
            <person name="Barry K.W."/>
            <person name="Cichocki N."/>
            <person name="Veneault-Fourrey C."/>
            <person name="LaButti K."/>
            <person name="Lindquist E.A."/>
            <person name="Lipzen A."/>
            <person name="Lundell T."/>
            <person name="Morin E."/>
            <person name="Murat C."/>
            <person name="Riley R."/>
            <person name="Ohm R."/>
            <person name="Sun H."/>
            <person name="Tunlid A."/>
            <person name="Henrissat B."/>
            <person name="Grigoriev I.V."/>
            <person name="Hibbett D.S."/>
            <person name="Martin F."/>
        </authorList>
    </citation>
    <scope>NUCLEOTIDE SEQUENCE [LARGE SCALE GENOMIC DNA]</scope>
    <source>
        <strain evidence="17">FD-334 SS-4</strain>
    </source>
</reference>
<dbReference type="Proteomes" id="UP000054270">
    <property type="component" value="Unassembled WGS sequence"/>
</dbReference>
<dbReference type="GO" id="GO:0016298">
    <property type="term" value="F:lipase activity"/>
    <property type="evidence" value="ECO:0007669"/>
    <property type="project" value="TreeGrafter"/>
</dbReference>
<dbReference type="CDD" id="cd00519">
    <property type="entry name" value="Lipase_3"/>
    <property type="match status" value="1"/>
</dbReference>
<keyword evidence="7" id="KW-0378">Hydrolase</keyword>
<dbReference type="PANTHER" id="PTHR45792">
    <property type="entry name" value="DIACYLGLYCEROL LIPASE HOMOLOG-RELATED"/>
    <property type="match status" value="1"/>
</dbReference>
<dbReference type="GO" id="GO:0019369">
    <property type="term" value="P:arachidonate metabolic process"/>
    <property type="evidence" value="ECO:0007669"/>
    <property type="project" value="TreeGrafter"/>
</dbReference>
<keyword evidence="10" id="KW-1133">Transmembrane helix</keyword>
<dbReference type="InterPro" id="IPR002921">
    <property type="entry name" value="Fungal_lipase-type"/>
</dbReference>
<keyword evidence="5" id="KW-0812">Transmembrane</keyword>
<keyword evidence="12" id="KW-0472">Membrane</keyword>
<proteinExistence type="predicted"/>
<sequence>MAASWDSYGRQGIDIAHKVSSFGFSAAKIGTKFGFSVARTLASTAVGVTTSVVDIALFGGGPVTRPLFGFAVTTVLTVAEQITLAPIHLSEYITSTSLLAAHSSINVLSVIFPGSSDASFSLASFIGLVRREWALMDNGTMPEKQYGITQVARAVVGWVALQGVTQEWQEKRWFKHLKELDVMDAPKTHRSLKHKTSRIRVISDVIFPGQQGHQIIAADIGDPEAHRSRPYMTRTKSHISLHRHRAASSLSMSMSISADLGPIGALSTKYSPVPISNAELKVTLRRLSKMVLAGYGGASLLFFGVSPSVFDGHHGKKKAAPAPASAEAALDREKTAEEAQLAHAIDAAEAEAAGDGEMPELPGGKQAYSWWDVLLGKHDQEIFETYATADSAKQAETAKKKLNKSNMKSTAVIGNEHLMPRFWVLTDYDRGEVVLVIRGTMSLNEIAVDLTCDPEVFQPAETSPTEEDETPVPGQFAFPTFSEKEATEGDDARASAPKYHVHGGMARLAKAMGSVGKPVHLAVMEALHSHPDFDLIICGHSLGAGVAAILGLMWADPRTCQTVKSSGLPVGRQVQVYAFAPPTITDAALSRLSQKLIVSLVYSHDVVSRVSLGAVRDLRNAAMWLCEAEAGAGTEGWSAVTARAKRWKDSPGRKEDMDWFIAVRKTLEANMQNAFMYPPGRVLWAMRDGDLHPSHRLHAVPKEAASDRDAPEDKLRLFEVLDVEQVFSQIVFSRDMLTAHMPHQYDRVIHDLL</sequence>
<protein>
    <recommendedName>
        <fullName evidence="14">sn-1-specific diacylglycerol lipase</fullName>
        <ecNumber evidence="14">3.1.1.116</ecNumber>
    </recommendedName>
</protein>
<evidence type="ECO:0000256" key="12">
    <source>
        <dbReference type="ARBA" id="ARBA00023136"/>
    </source>
</evidence>
<gene>
    <name evidence="16" type="ORF">HYPSUDRAFT_49599</name>
</gene>
<name>A0A0D2NB47_HYPSF</name>
<dbReference type="PANTHER" id="PTHR45792:SF8">
    <property type="entry name" value="DIACYLGLYCEROL LIPASE-ALPHA"/>
    <property type="match status" value="1"/>
</dbReference>
<evidence type="ECO:0000256" key="2">
    <source>
        <dbReference type="ARBA" id="ARBA00004651"/>
    </source>
</evidence>
<dbReference type="Gene3D" id="3.40.50.1820">
    <property type="entry name" value="alpha/beta hydrolase"/>
    <property type="match status" value="1"/>
</dbReference>
<evidence type="ECO:0000259" key="15">
    <source>
        <dbReference type="Pfam" id="PF01764"/>
    </source>
</evidence>
<keyword evidence="11" id="KW-0443">Lipid metabolism</keyword>
<evidence type="ECO:0000256" key="10">
    <source>
        <dbReference type="ARBA" id="ARBA00022989"/>
    </source>
</evidence>
<evidence type="ECO:0000256" key="11">
    <source>
        <dbReference type="ARBA" id="ARBA00023098"/>
    </source>
</evidence>
<accession>A0A0D2NB47</accession>
<comment type="catalytic activity">
    <reaction evidence="13">
        <text>a 1,2-diacyl-sn-glycerol + H2O = a 2-acylglycerol + a fatty acid + H(+)</text>
        <dbReference type="Rhea" id="RHEA:33275"/>
        <dbReference type="ChEBI" id="CHEBI:15377"/>
        <dbReference type="ChEBI" id="CHEBI:15378"/>
        <dbReference type="ChEBI" id="CHEBI:17389"/>
        <dbReference type="ChEBI" id="CHEBI:17815"/>
        <dbReference type="ChEBI" id="CHEBI:28868"/>
        <dbReference type="EC" id="3.1.1.116"/>
    </reaction>
    <physiologicalReaction direction="left-to-right" evidence="13">
        <dbReference type="Rhea" id="RHEA:33276"/>
    </physiologicalReaction>
</comment>
<keyword evidence="6" id="KW-0479">Metal-binding</keyword>
<comment type="cofactor">
    <cofactor evidence="1">
        <name>Ca(2+)</name>
        <dbReference type="ChEBI" id="CHEBI:29108"/>
    </cofactor>
</comment>
<organism evidence="16 17">
    <name type="scientific">Hypholoma sublateritium (strain FD-334 SS-4)</name>
    <dbReference type="NCBI Taxonomy" id="945553"/>
    <lineage>
        <taxon>Eukaryota</taxon>
        <taxon>Fungi</taxon>
        <taxon>Dikarya</taxon>
        <taxon>Basidiomycota</taxon>
        <taxon>Agaricomycotina</taxon>
        <taxon>Agaricomycetes</taxon>
        <taxon>Agaricomycetidae</taxon>
        <taxon>Agaricales</taxon>
        <taxon>Agaricineae</taxon>
        <taxon>Strophariaceae</taxon>
        <taxon>Hypholoma</taxon>
    </lineage>
</organism>
<evidence type="ECO:0000256" key="1">
    <source>
        <dbReference type="ARBA" id="ARBA00001913"/>
    </source>
</evidence>
<evidence type="ECO:0000256" key="8">
    <source>
        <dbReference type="ARBA" id="ARBA00022837"/>
    </source>
</evidence>
<comment type="subcellular location">
    <subcellularLocation>
        <location evidence="2">Cell membrane</location>
        <topology evidence="2">Multi-pass membrane protein</topology>
    </subcellularLocation>
</comment>